<reference evidence="3 4" key="1">
    <citation type="submission" date="2020-03" db="EMBL/GenBank/DDBJ databases">
        <title>Isolation of cellulose-producing strains, genome characterization and application of the synthesized cellulose films as an economical and sustainable material for piezoelectric sensor construction.</title>
        <authorList>
            <person name="Mangayil R.K."/>
        </authorList>
    </citation>
    <scope>NUCLEOTIDE SEQUENCE [LARGE SCALE GENOMIC DNA]</scope>
    <source>
        <strain evidence="3 4">ENS 9a1a</strain>
    </source>
</reference>
<evidence type="ECO:0000313" key="4">
    <source>
        <dbReference type="Proteomes" id="UP000502533"/>
    </source>
</evidence>
<keyword evidence="2" id="KW-1133">Transmembrane helix</keyword>
<keyword evidence="4" id="KW-1185">Reference proteome</keyword>
<accession>A0A858JS03</accession>
<sequence>MQDMPVIRWIMVLCACMGLWGQLLIESRSLPGELPRGTIMRLTGIDIAPVRHTTAMPAMDMGPAHHAMTGAMAAHPHAPMPHTGHDHAEGCPLCPLLHLPTLALAMAPFLPLPPVAWAHARHEPRQPRAPPTAPLGLPPSRGPPSVS</sequence>
<feature type="region of interest" description="Disordered" evidence="1">
    <location>
        <begin position="121"/>
        <end position="147"/>
    </location>
</feature>
<dbReference type="Proteomes" id="UP000502533">
    <property type="component" value="Chromosome"/>
</dbReference>
<dbReference type="KEGG" id="kre:GWK63_10100"/>
<protein>
    <submittedName>
        <fullName evidence="3">DUF2946 domain-containing protein</fullName>
    </submittedName>
</protein>
<dbReference type="AlphaFoldDB" id="A0A858JS03"/>
<feature type="compositionally biased region" description="Pro residues" evidence="1">
    <location>
        <begin position="127"/>
        <end position="147"/>
    </location>
</feature>
<keyword evidence="2" id="KW-0472">Membrane</keyword>
<proteinExistence type="predicted"/>
<name>A0A858JS03_9PROT</name>
<organism evidence="3 4">
    <name type="scientific">Komagataeibacter rhaeticus</name>
    <dbReference type="NCBI Taxonomy" id="215221"/>
    <lineage>
        <taxon>Bacteria</taxon>
        <taxon>Pseudomonadati</taxon>
        <taxon>Pseudomonadota</taxon>
        <taxon>Alphaproteobacteria</taxon>
        <taxon>Acetobacterales</taxon>
        <taxon>Acetobacteraceae</taxon>
        <taxon>Komagataeibacter</taxon>
    </lineage>
</organism>
<evidence type="ECO:0000313" key="3">
    <source>
        <dbReference type="EMBL" id="QIP37058.1"/>
    </source>
</evidence>
<gene>
    <name evidence="3" type="ORF">GWK63_10100</name>
</gene>
<evidence type="ECO:0000256" key="1">
    <source>
        <dbReference type="SAM" id="MobiDB-lite"/>
    </source>
</evidence>
<dbReference type="EMBL" id="CP050139">
    <property type="protein sequence ID" value="QIP37058.1"/>
    <property type="molecule type" value="Genomic_DNA"/>
</dbReference>
<feature type="transmembrane region" description="Helical" evidence="2">
    <location>
        <begin position="6"/>
        <end position="25"/>
    </location>
</feature>
<evidence type="ECO:0000256" key="2">
    <source>
        <dbReference type="SAM" id="Phobius"/>
    </source>
</evidence>
<keyword evidence="2" id="KW-0812">Transmembrane</keyword>